<dbReference type="AlphaFoldDB" id="A0A0R1ULJ1"/>
<keyword evidence="1" id="KW-0805">Transcription regulation</keyword>
<evidence type="ECO:0000256" key="3">
    <source>
        <dbReference type="ARBA" id="ARBA00023163"/>
    </source>
</evidence>
<dbReference type="GO" id="GO:0003677">
    <property type="term" value="F:DNA binding"/>
    <property type="evidence" value="ECO:0007669"/>
    <property type="project" value="UniProtKB-KW"/>
</dbReference>
<dbReference type="EMBL" id="AZFS01000060">
    <property type="protein sequence ID" value="KRL94071.1"/>
    <property type="molecule type" value="Genomic_DNA"/>
</dbReference>
<protein>
    <recommendedName>
        <fullName evidence="4">HTH arsR-type domain-containing protein</fullName>
    </recommendedName>
</protein>
<dbReference type="STRING" id="1423753.FD28_GL000618"/>
<dbReference type="SMART" id="SM00418">
    <property type="entry name" value="HTH_ARSR"/>
    <property type="match status" value="1"/>
</dbReference>
<reference evidence="5 6" key="1">
    <citation type="journal article" date="2015" name="Genome Announc.">
        <title>Expanding the biotechnology potential of lactobacilli through comparative genomics of 213 strains and associated genera.</title>
        <authorList>
            <person name="Sun Z."/>
            <person name="Harris H.M."/>
            <person name="McCann A."/>
            <person name="Guo C."/>
            <person name="Argimon S."/>
            <person name="Zhang W."/>
            <person name="Yang X."/>
            <person name="Jeffery I.B."/>
            <person name="Cooney J.C."/>
            <person name="Kagawa T.F."/>
            <person name="Liu W."/>
            <person name="Song Y."/>
            <person name="Salvetti E."/>
            <person name="Wrobel A."/>
            <person name="Rasinkangas P."/>
            <person name="Parkhill J."/>
            <person name="Rea M.C."/>
            <person name="O'Sullivan O."/>
            <person name="Ritari J."/>
            <person name="Douillard F.P."/>
            <person name="Paul Ross R."/>
            <person name="Yang R."/>
            <person name="Briner A.E."/>
            <person name="Felis G.E."/>
            <person name="de Vos W.M."/>
            <person name="Barrangou R."/>
            <person name="Klaenhammer T.R."/>
            <person name="Caufield P.W."/>
            <person name="Cui Y."/>
            <person name="Zhang H."/>
            <person name="O'Toole P.W."/>
        </authorList>
    </citation>
    <scope>NUCLEOTIDE SEQUENCE [LARGE SCALE GENOMIC DNA]</scope>
    <source>
        <strain evidence="5 6">DSM 16381</strain>
    </source>
</reference>
<dbReference type="PROSITE" id="PS50987">
    <property type="entry name" value="HTH_ARSR_2"/>
    <property type="match status" value="1"/>
</dbReference>
<dbReference type="PANTHER" id="PTHR33154:SF33">
    <property type="entry name" value="TRANSCRIPTIONAL REPRESSOR SDPR"/>
    <property type="match status" value="1"/>
</dbReference>
<dbReference type="InterPro" id="IPR001845">
    <property type="entry name" value="HTH_ArsR_DNA-bd_dom"/>
</dbReference>
<evidence type="ECO:0000256" key="1">
    <source>
        <dbReference type="ARBA" id="ARBA00023015"/>
    </source>
</evidence>
<dbReference type="Gene3D" id="1.10.10.10">
    <property type="entry name" value="Winged helix-like DNA-binding domain superfamily/Winged helix DNA-binding domain"/>
    <property type="match status" value="1"/>
</dbReference>
<keyword evidence="3" id="KW-0804">Transcription</keyword>
<sequence length="116" mass="13435">MTMVMNMQTHYDFEQCQQLIDERLDLPFFRAVVDPVRSNLILFLASNGEMTIGEIAEQFPQNRSVISRHLDLLYRFDVVLRRKVGREVYYKANSKVVATKFAEAATNMEALLSLSE</sequence>
<gene>
    <name evidence="5" type="ORF">FD28_GL000618</name>
</gene>
<evidence type="ECO:0000313" key="5">
    <source>
        <dbReference type="EMBL" id="KRL94071.1"/>
    </source>
</evidence>
<keyword evidence="2" id="KW-0238">DNA-binding</keyword>
<dbReference type="Proteomes" id="UP000051580">
    <property type="component" value="Unassembled WGS sequence"/>
</dbReference>
<evidence type="ECO:0000256" key="2">
    <source>
        <dbReference type="ARBA" id="ARBA00023125"/>
    </source>
</evidence>
<organism evidence="5 6">
    <name type="scientific">Levilactobacillus hammesii DSM 16381</name>
    <dbReference type="NCBI Taxonomy" id="1423753"/>
    <lineage>
        <taxon>Bacteria</taxon>
        <taxon>Bacillati</taxon>
        <taxon>Bacillota</taxon>
        <taxon>Bacilli</taxon>
        <taxon>Lactobacillales</taxon>
        <taxon>Lactobacillaceae</taxon>
        <taxon>Levilactobacillus</taxon>
    </lineage>
</organism>
<name>A0A0R1ULJ1_9LACO</name>
<evidence type="ECO:0000259" key="4">
    <source>
        <dbReference type="PROSITE" id="PS50987"/>
    </source>
</evidence>
<dbReference type="PRINTS" id="PR00778">
    <property type="entry name" value="HTHARSR"/>
</dbReference>
<dbReference type="PATRIC" id="fig|1423753.3.peg.646"/>
<dbReference type="GO" id="GO:0003700">
    <property type="term" value="F:DNA-binding transcription factor activity"/>
    <property type="evidence" value="ECO:0007669"/>
    <property type="project" value="InterPro"/>
</dbReference>
<proteinExistence type="predicted"/>
<dbReference type="PANTHER" id="PTHR33154">
    <property type="entry name" value="TRANSCRIPTIONAL REGULATOR, ARSR FAMILY"/>
    <property type="match status" value="1"/>
</dbReference>
<dbReference type="InterPro" id="IPR011991">
    <property type="entry name" value="ArsR-like_HTH"/>
</dbReference>
<comment type="caution">
    <text evidence="5">The sequence shown here is derived from an EMBL/GenBank/DDBJ whole genome shotgun (WGS) entry which is preliminary data.</text>
</comment>
<evidence type="ECO:0000313" key="6">
    <source>
        <dbReference type="Proteomes" id="UP000051580"/>
    </source>
</evidence>
<dbReference type="InterPro" id="IPR036390">
    <property type="entry name" value="WH_DNA-bd_sf"/>
</dbReference>
<dbReference type="NCBIfam" id="NF033788">
    <property type="entry name" value="HTH_metalloreg"/>
    <property type="match status" value="1"/>
</dbReference>
<dbReference type="Pfam" id="PF01022">
    <property type="entry name" value="HTH_5"/>
    <property type="match status" value="1"/>
</dbReference>
<dbReference type="SUPFAM" id="SSF46785">
    <property type="entry name" value="Winged helix' DNA-binding domain"/>
    <property type="match status" value="1"/>
</dbReference>
<dbReference type="InterPro" id="IPR036388">
    <property type="entry name" value="WH-like_DNA-bd_sf"/>
</dbReference>
<dbReference type="CDD" id="cd00090">
    <property type="entry name" value="HTH_ARSR"/>
    <property type="match status" value="1"/>
</dbReference>
<accession>A0A0R1ULJ1</accession>
<feature type="domain" description="HTH arsR-type" evidence="4">
    <location>
        <begin position="17"/>
        <end position="112"/>
    </location>
</feature>
<keyword evidence="6" id="KW-1185">Reference proteome</keyword>
<dbReference type="InterPro" id="IPR051081">
    <property type="entry name" value="HTH_MetalResp_TranReg"/>
</dbReference>